<sequence length="288" mass="32787">MKTEEKYKIFAKTYVMNGFNGKEAAISAGYSTKTAEQQASRLLRNVKVLGLIDEEMKLLSKRMQDDASKIYAELWKQVRMIDDKIAKHEEASRKLSITDARKITAIADINNLKAKIRRTESKIKKMDGRKADEGKLKKELLEEYDELKIQLEELEDSVSEIYEENSTSKRDLLWHKDWKEILSLRAQILQDLFDRSGYKETKDLQDRRVALLDAQINKLNADEQDERPAKLNQIIAYTENIQARTALIKGAEKDTSLLNALIDVANGGDGSGSIGIQSETTRDDTATN</sequence>
<keyword evidence="2" id="KW-0231">Viral genome packaging</keyword>
<evidence type="ECO:0000256" key="1">
    <source>
        <dbReference type="ARBA" id="ARBA00022612"/>
    </source>
</evidence>
<keyword evidence="5" id="KW-1185">Reference proteome</keyword>
<dbReference type="InterPro" id="IPR052404">
    <property type="entry name" value="SPP1-like_terminase"/>
</dbReference>
<proteinExistence type="predicted"/>
<evidence type="ECO:0000313" key="4">
    <source>
        <dbReference type="EMBL" id="MBK1962492.1"/>
    </source>
</evidence>
<evidence type="ECO:0000256" key="2">
    <source>
        <dbReference type="ARBA" id="ARBA00023219"/>
    </source>
</evidence>
<keyword evidence="3" id="KW-0175">Coiled coil</keyword>
<gene>
    <name evidence="4" type="ORF">JI642_10340</name>
</gene>
<reference evidence="4 5" key="1">
    <citation type="submission" date="2021-01" db="EMBL/GenBank/DDBJ databases">
        <title>Listeria ivanovii strains from Norway.</title>
        <authorList>
            <person name="Fagerlund A."/>
        </authorList>
    </citation>
    <scope>NUCLEOTIDE SEQUENCE [LARGE SCALE GENOMIC DNA]</scope>
    <source>
        <strain evidence="4 5">MF6989</strain>
    </source>
</reference>
<accession>A0ABS1G6J3</accession>
<dbReference type="Proteomes" id="UP000633035">
    <property type="component" value="Unassembled WGS sequence"/>
</dbReference>
<keyword evidence="1" id="KW-1188">Viral release from host cell</keyword>
<dbReference type="EMBL" id="JAENOF010000012">
    <property type="protein sequence ID" value="MBK1962492.1"/>
    <property type="molecule type" value="Genomic_DNA"/>
</dbReference>
<name>A0ABS1G6J3_LISIV</name>
<dbReference type="PANTHER" id="PTHR41328:SF2">
    <property type="entry name" value="TERMINASE SMALL SUBUNIT"/>
    <property type="match status" value="1"/>
</dbReference>
<evidence type="ECO:0000256" key="3">
    <source>
        <dbReference type="SAM" id="Coils"/>
    </source>
</evidence>
<dbReference type="InterPro" id="IPR005335">
    <property type="entry name" value="Terminase_ssu"/>
</dbReference>
<dbReference type="Gene3D" id="1.10.10.1400">
    <property type="entry name" value="Terminase, small subunit, N-terminal DNA-binding domain, HTH motif"/>
    <property type="match status" value="1"/>
</dbReference>
<protein>
    <submittedName>
        <fullName evidence="4">Terminase small subunit</fullName>
    </submittedName>
</protein>
<feature type="coiled-coil region" evidence="3">
    <location>
        <begin position="109"/>
        <end position="171"/>
    </location>
</feature>
<dbReference type="RefSeq" id="WP_097296434.1">
    <property type="nucleotide sequence ID" value="NZ_JAENOF010000012.1"/>
</dbReference>
<dbReference type="Pfam" id="PF03592">
    <property type="entry name" value="Terminase_2"/>
    <property type="match status" value="1"/>
</dbReference>
<dbReference type="PANTHER" id="PTHR41328">
    <property type="entry name" value="TERMINASE SMALL SUBUNIT-RELATED"/>
    <property type="match status" value="1"/>
</dbReference>
<evidence type="ECO:0000313" key="5">
    <source>
        <dbReference type="Proteomes" id="UP000633035"/>
    </source>
</evidence>
<organism evidence="4 5">
    <name type="scientific">Listeria ivanovii subsp. londoniensis</name>
    <dbReference type="NCBI Taxonomy" id="202752"/>
    <lineage>
        <taxon>Bacteria</taxon>
        <taxon>Bacillati</taxon>
        <taxon>Bacillota</taxon>
        <taxon>Bacilli</taxon>
        <taxon>Bacillales</taxon>
        <taxon>Listeriaceae</taxon>
        <taxon>Listeria</taxon>
    </lineage>
</organism>
<comment type="caution">
    <text evidence="4">The sequence shown here is derived from an EMBL/GenBank/DDBJ whole genome shotgun (WGS) entry which is preliminary data.</text>
</comment>
<dbReference type="InterPro" id="IPR038713">
    <property type="entry name" value="Terminase_Gp1_N_sf"/>
</dbReference>